<feature type="compositionally biased region" description="Polar residues" evidence="2">
    <location>
        <begin position="1"/>
        <end position="15"/>
    </location>
</feature>
<feature type="region of interest" description="Disordered" evidence="2">
    <location>
        <begin position="94"/>
        <end position="119"/>
    </location>
</feature>
<evidence type="ECO:0000259" key="3">
    <source>
        <dbReference type="Pfam" id="PF16034"/>
    </source>
</evidence>
<protein>
    <submittedName>
        <fullName evidence="4">Jakmip3_1 protein</fullName>
    </submittedName>
</protein>
<feature type="compositionally biased region" description="Low complexity" evidence="2">
    <location>
        <begin position="16"/>
        <end position="28"/>
    </location>
</feature>
<feature type="coiled-coil region" evidence="1">
    <location>
        <begin position="217"/>
        <end position="287"/>
    </location>
</feature>
<evidence type="ECO:0000313" key="4">
    <source>
        <dbReference type="EMBL" id="JAG82962.1"/>
    </source>
</evidence>
<accession>A0A0C9RW73</accession>
<feature type="region of interest" description="Disordered" evidence="2">
    <location>
        <begin position="439"/>
        <end position="471"/>
    </location>
</feature>
<feature type="coiled-coil region" evidence="1">
    <location>
        <begin position="387"/>
        <end position="424"/>
    </location>
</feature>
<reference evidence="4" key="1">
    <citation type="submission" date="2015-01" db="EMBL/GenBank/DDBJ databases">
        <title>Transcriptome Assembly of Fopius arisanus.</title>
        <authorList>
            <person name="Geib S."/>
        </authorList>
    </citation>
    <scope>NUCLEOTIDE SEQUENCE</scope>
</reference>
<dbReference type="InterPro" id="IPR031994">
    <property type="entry name" value="JAKMIP_C"/>
</dbReference>
<evidence type="ECO:0000256" key="2">
    <source>
        <dbReference type="SAM" id="MobiDB-lite"/>
    </source>
</evidence>
<feature type="compositionally biased region" description="Low complexity" evidence="2">
    <location>
        <begin position="451"/>
        <end position="462"/>
    </location>
</feature>
<dbReference type="Pfam" id="PF16034">
    <property type="entry name" value="JAKMIP_CC3"/>
    <property type="match status" value="1"/>
</dbReference>
<gene>
    <name evidence="4" type="primary">Jakmip3_1</name>
    <name evidence="4" type="ORF">g.31406</name>
</gene>
<organism evidence="4">
    <name type="scientific">Fopius arisanus</name>
    <dbReference type="NCBI Taxonomy" id="64838"/>
    <lineage>
        <taxon>Eukaryota</taxon>
        <taxon>Metazoa</taxon>
        <taxon>Ecdysozoa</taxon>
        <taxon>Arthropoda</taxon>
        <taxon>Hexapoda</taxon>
        <taxon>Insecta</taxon>
        <taxon>Pterygota</taxon>
        <taxon>Neoptera</taxon>
        <taxon>Endopterygota</taxon>
        <taxon>Hymenoptera</taxon>
        <taxon>Apocrita</taxon>
        <taxon>Ichneumonoidea</taxon>
        <taxon>Braconidae</taxon>
        <taxon>Opiinae</taxon>
        <taxon>Fopius</taxon>
    </lineage>
</organism>
<proteinExistence type="predicted"/>
<feature type="compositionally biased region" description="Acidic residues" evidence="2">
    <location>
        <begin position="439"/>
        <end position="450"/>
    </location>
</feature>
<dbReference type="EMBL" id="GBYB01013195">
    <property type="protein sequence ID" value="JAG82962.1"/>
    <property type="molecule type" value="Transcribed_RNA"/>
</dbReference>
<keyword evidence="1" id="KW-0175">Coiled coil</keyword>
<feature type="region of interest" description="Disordered" evidence="2">
    <location>
        <begin position="1"/>
        <end position="82"/>
    </location>
</feature>
<feature type="domain" description="Janus kinase and microtubule-interacting protein C-terminal" evidence="3">
    <location>
        <begin position="495"/>
        <end position="564"/>
    </location>
</feature>
<name>A0A0C9RW73_9HYME</name>
<sequence>MDSTQRDTVTTSNSFTTSPTGMSSTSGGQVVPQIRAEANPVNRKRRMTEQPPSQTPKAPRQGLVNPVDDQTNRATDLPEIGADESLHDYIRLTKKPPVHPDVPGKRQLEVQNSNRKNDSARLRKTIQWLEDGARRLREDLADARSELNEERRASKIFKRDVEIALREARYEEAVKHQRIINELKLRLAQLPSRGPDPINLNNARGEMLKDENHRREITIAKKRLAEADETIRKLRSSSLDLGSTDMNKRRKLNAPDIQRMDHEIKRLRETNKRLEDKLQIVTEAERVRTFELRAQHENHEAEICALKKAQRTDTIRMMEVIRSKERDIEKLEKLAKRKLRARETELMRKLRESERGHQIRLGPPIEDKINRHRNTDPCKDDYDVGEMERLREVAIEQQEIIEFLRQALKERERKLDQLSNKKRKEEFYKQWLELEPVAEVDDEEEQEEGDSALSSAPSSLSPQPCGHWQSNGVSRETYEGLLLEFEELQTKYIEAQQELSHAKSQVRDLEQALLQETRGSQNSRRVLSDKLKETEERESCLQAEISELREQNELLEFRVLELEETGGPRESPDTADSGIVSPEPNQLFKEPNTKQHRAIATVIPYNTYTQSLSPVPVQKPPLSLQESGIFEDDDDQVEWATCGTQTETPSGDLLQEVQRLQELRERIQERAVKVPLESLETEDRLTSYKERIQDLEERLAIYEAAEITRSNDQLLAKQREEDVLDENYKLTERIYWLENELRNLQEAGRDVIDIGTMTDRISNFEKTTDEKVTISDLPASSPCGRIFHDVLKEIDHSRSFAMARVDGTPWNGRTEPEAMCDECNIMRSNYNEQIHRFVIAEDSFRQRIIDLERREFAFVKTLQKVDATWTQLELSHASNLTACQQELENKVHVNQQMLDRIYSLEEMIRNHVCEGHSTDFDEVDMKRKEAMDEGVQTDEFMETDEPFVKAGVDRSTQAEETDWNRDMHTGDAIRNCSGQIIAELACEAREDEAMQSSVSRILVQPDETTANDLVKLTESDTDKKVRKWRNGGHERDGWVMRVRNTSKGSRSVKNVRAVVNGHRFVLYQEICV</sequence>
<feature type="region of interest" description="Disordered" evidence="2">
    <location>
        <begin position="564"/>
        <end position="593"/>
    </location>
</feature>
<dbReference type="AlphaFoldDB" id="A0A0C9RW73"/>
<evidence type="ECO:0000256" key="1">
    <source>
        <dbReference type="SAM" id="Coils"/>
    </source>
</evidence>
<feature type="coiled-coil region" evidence="1">
    <location>
        <begin position="126"/>
        <end position="153"/>
    </location>
</feature>
<feature type="coiled-coil region" evidence="1">
    <location>
        <begin position="650"/>
        <end position="705"/>
    </location>
</feature>